<evidence type="ECO:0000313" key="9">
    <source>
        <dbReference type="Proteomes" id="UP000276215"/>
    </source>
</evidence>
<dbReference type="GO" id="GO:0016020">
    <property type="term" value="C:membrane"/>
    <property type="evidence" value="ECO:0007669"/>
    <property type="project" value="UniProtKB-SubCell"/>
</dbReference>
<keyword evidence="9" id="KW-1185">Reference proteome</keyword>
<dbReference type="Pfam" id="PF20684">
    <property type="entry name" value="Fung_rhodopsin"/>
    <property type="match status" value="1"/>
</dbReference>
<feature type="transmembrane region" description="Helical" evidence="6">
    <location>
        <begin position="166"/>
        <end position="189"/>
    </location>
</feature>
<evidence type="ECO:0000313" key="8">
    <source>
        <dbReference type="EMBL" id="RPB06159.1"/>
    </source>
</evidence>
<dbReference type="STRING" id="1336337.A0A3N4K9Y2"/>
<feature type="transmembrane region" description="Helical" evidence="6">
    <location>
        <begin position="40"/>
        <end position="59"/>
    </location>
</feature>
<evidence type="ECO:0000256" key="6">
    <source>
        <dbReference type="SAM" id="Phobius"/>
    </source>
</evidence>
<feature type="transmembrane region" description="Helical" evidence="6">
    <location>
        <begin position="6"/>
        <end position="28"/>
    </location>
</feature>
<evidence type="ECO:0000256" key="2">
    <source>
        <dbReference type="ARBA" id="ARBA00022692"/>
    </source>
</evidence>
<gene>
    <name evidence="8" type="ORF">L873DRAFT_1839613</name>
</gene>
<dbReference type="AlphaFoldDB" id="A0A3N4K9Y2"/>
<sequence>MSRGPLLFAVEFPLLALSTLFVGLRFYCRHFTVRKVGLDDWIMLVALVNVWVIGVINVFQVKYGSGTHVMDLPFTPDLFVKSLKAWYVYQLEYLITLFFVKISILAFYRRLSPAQGFQTAIKVVAISVTIYTTAMVFVNALECPKDPTLAWALTFPRGCNNLVSVYYAQAGFNIFSDIVILVLPLPSLLRLQVNKRKRMALIVVFGIGSVAVIASIARISALYIFQYSTDIAYDGIFILLWSQVEINVAIISASAPGIRPLVKPITGGSTTGMSGGYTYPVSHGNQSRRLALQSFAGTSRGGGATSKVVGGRGTMNESEDNIVTKSGIMRTTDVRVEILPDGRSESLKDLEYGHGR</sequence>
<dbReference type="Proteomes" id="UP000276215">
    <property type="component" value="Unassembled WGS sequence"/>
</dbReference>
<accession>A0A3N4K9Y2</accession>
<comment type="similarity">
    <text evidence="5">Belongs to the SAT4 family.</text>
</comment>
<dbReference type="PANTHER" id="PTHR33048:SF123">
    <property type="entry name" value="INTEGRAL MEMBRANE PROTEIN"/>
    <property type="match status" value="1"/>
</dbReference>
<keyword evidence="2 6" id="KW-0812">Transmembrane</keyword>
<feature type="transmembrane region" description="Helical" evidence="6">
    <location>
        <begin position="86"/>
        <end position="108"/>
    </location>
</feature>
<evidence type="ECO:0000256" key="1">
    <source>
        <dbReference type="ARBA" id="ARBA00004141"/>
    </source>
</evidence>
<keyword evidence="3 6" id="KW-1133">Transmembrane helix</keyword>
<reference evidence="8 9" key="1">
    <citation type="journal article" date="2018" name="Nat. Ecol. Evol.">
        <title>Pezizomycetes genomes reveal the molecular basis of ectomycorrhizal truffle lifestyle.</title>
        <authorList>
            <person name="Murat C."/>
            <person name="Payen T."/>
            <person name="Noel B."/>
            <person name="Kuo A."/>
            <person name="Morin E."/>
            <person name="Chen J."/>
            <person name="Kohler A."/>
            <person name="Krizsan K."/>
            <person name="Balestrini R."/>
            <person name="Da Silva C."/>
            <person name="Montanini B."/>
            <person name="Hainaut M."/>
            <person name="Levati E."/>
            <person name="Barry K.W."/>
            <person name="Belfiori B."/>
            <person name="Cichocki N."/>
            <person name="Clum A."/>
            <person name="Dockter R.B."/>
            <person name="Fauchery L."/>
            <person name="Guy J."/>
            <person name="Iotti M."/>
            <person name="Le Tacon F."/>
            <person name="Lindquist E.A."/>
            <person name="Lipzen A."/>
            <person name="Malagnac F."/>
            <person name="Mello A."/>
            <person name="Molinier V."/>
            <person name="Miyauchi S."/>
            <person name="Poulain J."/>
            <person name="Riccioni C."/>
            <person name="Rubini A."/>
            <person name="Sitrit Y."/>
            <person name="Splivallo R."/>
            <person name="Traeger S."/>
            <person name="Wang M."/>
            <person name="Zifcakova L."/>
            <person name="Wipf D."/>
            <person name="Zambonelli A."/>
            <person name="Paolocci F."/>
            <person name="Nowrousian M."/>
            <person name="Ottonello S."/>
            <person name="Baldrian P."/>
            <person name="Spatafora J.W."/>
            <person name="Henrissat B."/>
            <person name="Nagy L.G."/>
            <person name="Aury J.M."/>
            <person name="Wincker P."/>
            <person name="Grigoriev I.V."/>
            <person name="Bonfante P."/>
            <person name="Martin F.M."/>
        </authorList>
    </citation>
    <scope>NUCLEOTIDE SEQUENCE [LARGE SCALE GENOMIC DNA]</scope>
    <source>
        <strain evidence="8 9">120613-1</strain>
    </source>
</reference>
<dbReference type="InterPro" id="IPR052337">
    <property type="entry name" value="SAT4-like"/>
</dbReference>
<organism evidence="8 9">
    <name type="scientific">Choiromyces venosus 120613-1</name>
    <dbReference type="NCBI Taxonomy" id="1336337"/>
    <lineage>
        <taxon>Eukaryota</taxon>
        <taxon>Fungi</taxon>
        <taxon>Dikarya</taxon>
        <taxon>Ascomycota</taxon>
        <taxon>Pezizomycotina</taxon>
        <taxon>Pezizomycetes</taxon>
        <taxon>Pezizales</taxon>
        <taxon>Tuberaceae</taxon>
        <taxon>Choiromyces</taxon>
    </lineage>
</organism>
<evidence type="ECO:0000256" key="3">
    <source>
        <dbReference type="ARBA" id="ARBA00022989"/>
    </source>
</evidence>
<name>A0A3N4K9Y2_9PEZI</name>
<dbReference type="EMBL" id="ML120351">
    <property type="protein sequence ID" value="RPB06159.1"/>
    <property type="molecule type" value="Genomic_DNA"/>
</dbReference>
<proteinExistence type="inferred from homology"/>
<dbReference type="PANTHER" id="PTHR33048">
    <property type="entry name" value="PTH11-LIKE INTEGRAL MEMBRANE PROTEIN (AFU_ORTHOLOGUE AFUA_5G11245)"/>
    <property type="match status" value="1"/>
</dbReference>
<protein>
    <recommendedName>
        <fullName evidence="7">Rhodopsin domain-containing protein</fullName>
    </recommendedName>
</protein>
<feature type="domain" description="Rhodopsin" evidence="7">
    <location>
        <begin position="24"/>
        <end position="263"/>
    </location>
</feature>
<evidence type="ECO:0000259" key="7">
    <source>
        <dbReference type="Pfam" id="PF20684"/>
    </source>
</evidence>
<dbReference type="InterPro" id="IPR049326">
    <property type="entry name" value="Rhodopsin_dom_fungi"/>
</dbReference>
<dbReference type="OrthoDB" id="3934549at2759"/>
<keyword evidence="4 6" id="KW-0472">Membrane</keyword>
<evidence type="ECO:0000256" key="4">
    <source>
        <dbReference type="ARBA" id="ARBA00023136"/>
    </source>
</evidence>
<evidence type="ECO:0000256" key="5">
    <source>
        <dbReference type="ARBA" id="ARBA00038359"/>
    </source>
</evidence>
<feature type="transmembrane region" description="Helical" evidence="6">
    <location>
        <begin position="120"/>
        <end position="141"/>
    </location>
</feature>
<comment type="subcellular location">
    <subcellularLocation>
        <location evidence="1">Membrane</location>
        <topology evidence="1">Multi-pass membrane protein</topology>
    </subcellularLocation>
</comment>
<feature type="transmembrane region" description="Helical" evidence="6">
    <location>
        <begin position="201"/>
        <end position="225"/>
    </location>
</feature>